<dbReference type="PANTHER" id="PTHR10509:SF14">
    <property type="entry name" value="CAFFEOYL-COA O-METHYLTRANSFERASE 3-RELATED"/>
    <property type="match status" value="1"/>
</dbReference>
<keyword evidence="3" id="KW-0949">S-adenosyl-L-methionine</keyword>
<keyword evidence="5" id="KW-1185">Reference proteome</keyword>
<proteinExistence type="predicted"/>
<dbReference type="Proteomes" id="UP000198995">
    <property type="component" value="Unassembled WGS sequence"/>
</dbReference>
<dbReference type="GO" id="GO:0032259">
    <property type="term" value="P:methylation"/>
    <property type="evidence" value="ECO:0007669"/>
    <property type="project" value="UniProtKB-KW"/>
</dbReference>
<keyword evidence="2 4" id="KW-0808">Transferase</keyword>
<dbReference type="Gene3D" id="3.40.50.150">
    <property type="entry name" value="Vaccinia Virus protein VP39"/>
    <property type="match status" value="1"/>
</dbReference>
<dbReference type="CDD" id="cd02440">
    <property type="entry name" value="AdoMet_MTases"/>
    <property type="match status" value="1"/>
</dbReference>
<reference evidence="4 5" key="1">
    <citation type="submission" date="2016-10" db="EMBL/GenBank/DDBJ databases">
        <authorList>
            <person name="de Groot N.N."/>
        </authorList>
    </citation>
    <scope>NUCLEOTIDE SEQUENCE [LARGE SCALE GENOMIC DNA]</scope>
    <source>
        <strain evidence="4 5">DSM 20475</strain>
    </source>
</reference>
<accession>A0A1G6RVG1</accession>
<evidence type="ECO:0000256" key="1">
    <source>
        <dbReference type="ARBA" id="ARBA00022603"/>
    </source>
</evidence>
<dbReference type="AlphaFoldDB" id="A0A1G6RVG1"/>
<sequence length="236" mass="27201">MKNTLKIERYTVMTDTIEQAYPNQSAYLEALFPEYQQIQQMRTYAQDHHIPVITPEIASALRLIAQLTQPKKILELGTAIGVSTATFAEALPNTLIVSVELNDQRFRLANQFLQPWLLKERVVLLQEDIRSANFWTHPQLTEDSYDLIFVDAAKGQYLFLLEKLWARLSVGGVMIFDDVLQHGWVATLNYPNHRQKTAVMRLRQFMRHVTQNKNAHILPIDDGLLVLVKEGKESDE</sequence>
<dbReference type="Pfam" id="PF01596">
    <property type="entry name" value="Methyltransf_3"/>
    <property type="match status" value="1"/>
</dbReference>
<evidence type="ECO:0000313" key="5">
    <source>
        <dbReference type="Proteomes" id="UP000198995"/>
    </source>
</evidence>
<gene>
    <name evidence="4" type="ORF">SAMN04489866_101118</name>
</gene>
<dbReference type="PANTHER" id="PTHR10509">
    <property type="entry name" value="O-METHYLTRANSFERASE-RELATED"/>
    <property type="match status" value="1"/>
</dbReference>
<evidence type="ECO:0000256" key="3">
    <source>
        <dbReference type="ARBA" id="ARBA00022691"/>
    </source>
</evidence>
<name>A0A1G6RVG1_PEPNI</name>
<dbReference type="STRING" id="2741.SAMN04489866_101118"/>
<dbReference type="SUPFAM" id="SSF53335">
    <property type="entry name" value="S-adenosyl-L-methionine-dependent methyltransferases"/>
    <property type="match status" value="1"/>
</dbReference>
<keyword evidence="1 4" id="KW-0489">Methyltransferase</keyword>
<dbReference type="PROSITE" id="PS51682">
    <property type="entry name" value="SAM_OMT_I"/>
    <property type="match status" value="1"/>
</dbReference>
<evidence type="ECO:0000313" key="4">
    <source>
        <dbReference type="EMBL" id="SDD07957.1"/>
    </source>
</evidence>
<dbReference type="EMBL" id="FNAF01000001">
    <property type="protein sequence ID" value="SDD07957.1"/>
    <property type="molecule type" value="Genomic_DNA"/>
</dbReference>
<dbReference type="GO" id="GO:0008757">
    <property type="term" value="F:S-adenosylmethionine-dependent methyltransferase activity"/>
    <property type="evidence" value="ECO:0007669"/>
    <property type="project" value="TreeGrafter"/>
</dbReference>
<dbReference type="InterPro" id="IPR002935">
    <property type="entry name" value="SAM_O-MeTrfase"/>
</dbReference>
<protein>
    <submittedName>
        <fullName evidence="4">Predicted O-methyltransferase YrrM</fullName>
    </submittedName>
</protein>
<dbReference type="GO" id="GO:0008171">
    <property type="term" value="F:O-methyltransferase activity"/>
    <property type="evidence" value="ECO:0007669"/>
    <property type="project" value="InterPro"/>
</dbReference>
<organism evidence="4 5">
    <name type="scientific">Peptococcus niger</name>
    <dbReference type="NCBI Taxonomy" id="2741"/>
    <lineage>
        <taxon>Bacteria</taxon>
        <taxon>Bacillati</taxon>
        <taxon>Bacillota</taxon>
        <taxon>Clostridia</taxon>
        <taxon>Eubacteriales</taxon>
        <taxon>Peptococcaceae</taxon>
        <taxon>Peptococcus</taxon>
    </lineage>
</organism>
<dbReference type="InterPro" id="IPR050362">
    <property type="entry name" value="Cation-dep_OMT"/>
</dbReference>
<dbReference type="InterPro" id="IPR029063">
    <property type="entry name" value="SAM-dependent_MTases_sf"/>
</dbReference>
<evidence type="ECO:0000256" key="2">
    <source>
        <dbReference type="ARBA" id="ARBA00022679"/>
    </source>
</evidence>